<accession>A0A4U1BJW7</accession>
<proteinExistence type="predicted"/>
<dbReference type="EMBL" id="SWCI01000002">
    <property type="protein sequence ID" value="TKB50380.1"/>
    <property type="molecule type" value="Genomic_DNA"/>
</dbReference>
<keyword evidence="3" id="KW-1185">Reference proteome</keyword>
<dbReference type="Proteomes" id="UP000305674">
    <property type="component" value="Unassembled WGS sequence"/>
</dbReference>
<evidence type="ECO:0000313" key="3">
    <source>
        <dbReference type="Proteomes" id="UP000305674"/>
    </source>
</evidence>
<feature type="region of interest" description="Disordered" evidence="1">
    <location>
        <begin position="98"/>
        <end position="121"/>
    </location>
</feature>
<organism evidence="2 3">
    <name type="scientific">Ferrimonas sediminicola</name>
    <dbReference type="NCBI Taxonomy" id="2569538"/>
    <lineage>
        <taxon>Bacteria</taxon>
        <taxon>Pseudomonadati</taxon>
        <taxon>Pseudomonadota</taxon>
        <taxon>Gammaproteobacteria</taxon>
        <taxon>Alteromonadales</taxon>
        <taxon>Ferrimonadaceae</taxon>
        <taxon>Ferrimonas</taxon>
    </lineage>
</organism>
<dbReference type="PROSITE" id="PS51257">
    <property type="entry name" value="PROKAR_LIPOPROTEIN"/>
    <property type="match status" value="1"/>
</dbReference>
<name>A0A4U1BJW7_9GAMM</name>
<evidence type="ECO:0000313" key="2">
    <source>
        <dbReference type="EMBL" id="TKB50380.1"/>
    </source>
</evidence>
<dbReference type="AlphaFoldDB" id="A0A4U1BJW7"/>
<dbReference type="RefSeq" id="WP_136851699.1">
    <property type="nucleotide sequence ID" value="NZ_SWCI01000002.1"/>
</dbReference>
<sequence length="121" mass="13090">MVRKAFKLGGVLLVVAGLSGCSEDNQQRVEDALVQAGQAVEMLGSSAAELAQVAWLEGQSLWHSGEALARDKQQAFNQWRRPVSPISRYGVVEPEVTARVTAAPGEDPSQARSNREESHHP</sequence>
<dbReference type="OrthoDB" id="9848648at2"/>
<gene>
    <name evidence="2" type="ORF">FCL40_04290</name>
</gene>
<comment type="caution">
    <text evidence="2">The sequence shown here is derived from an EMBL/GenBank/DDBJ whole genome shotgun (WGS) entry which is preliminary data.</text>
</comment>
<protein>
    <submittedName>
        <fullName evidence="2">Uncharacterized protein</fullName>
    </submittedName>
</protein>
<evidence type="ECO:0000256" key="1">
    <source>
        <dbReference type="SAM" id="MobiDB-lite"/>
    </source>
</evidence>
<reference evidence="2 3" key="1">
    <citation type="submission" date="2019-04" db="EMBL/GenBank/DDBJ databases">
        <authorList>
            <person name="Hwang J.C."/>
        </authorList>
    </citation>
    <scope>NUCLEOTIDE SEQUENCE [LARGE SCALE GENOMIC DNA]</scope>
    <source>
        <strain evidence="2 3">IMCC35001</strain>
    </source>
</reference>